<dbReference type="Pfam" id="PF25024">
    <property type="entry name" value="EGF_TEN"/>
    <property type="match status" value="1"/>
</dbReference>
<feature type="domain" description="EGF-like" evidence="6">
    <location>
        <begin position="110"/>
        <end position="141"/>
    </location>
</feature>
<keyword evidence="4 5" id="KW-1015">Disulfide bond</keyword>
<dbReference type="SUPFAM" id="SSF57196">
    <property type="entry name" value="EGF/Laminin"/>
    <property type="match status" value="5"/>
</dbReference>
<organism evidence="7 8">
    <name type="scientific">Pygocentrus nattereri</name>
    <name type="common">Red-bellied piranha</name>
    <dbReference type="NCBI Taxonomy" id="42514"/>
    <lineage>
        <taxon>Eukaryota</taxon>
        <taxon>Metazoa</taxon>
        <taxon>Chordata</taxon>
        <taxon>Craniata</taxon>
        <taxon>Vertebrata</taxon>
        <taxon>Euteleostomi</taxon>
        <taxon>Actinopterygii</taxon>
        <taxon>Neopterygii</taxon>
        <taxon>Teleostei</taxon>
        <taxon>Ostariophysi</taxon>
        <taxon>Characiformes</taxon>
        <taxon>Characoidei</taxon>
        <taxon>Pygocentrus</taxon>
    </lineage>
</organism>
<evidence type="ECO:0000256" key="5">
    <source>
        <dbReference type="PROSITE-ProRule" id="PRU00076"/>
    </source>
</evidence>
<feature type="disulfide bond" evidence="5">
    <location>
        <begin position="131"/>
        <end position="140"/>
    </location>
</feature>
<reference evidence="7 8" key="1">
    <citation type="submission" date="2020-10" db="EMBL/GenBank/DDBJ databases">
        <title>Pygocentrus nattereri (red-bellied piranha) genome, fPygNat1, primary haplotype.</title>
        <authorList>
            <person name="Myers G."/>
            <person name="Meyer A."/>
            <person name="Karagic N."/>
            <person name="Pippel M."/>
            <person name="Winkler S."/>
            <person name="Tracey A."/>
            <person name="Wood J."/>
            <person name="Formenti G."/>
            <person name="Howe K."/>
            <person name="Fedrigo O."/>
            <person name="Jarvis E.D."/>
        </authorList>
    </citation>
    <scope>NUCLEOTIDE SEQUENCE [LARGE SCALE GENOMIC DNA]</scope>
</reference>
<evidence type="ECO:0000256" key="1">
    <source>
        <dbReference type="ARBA" id="ARBA00022536"/>
    </source>
</evidence>
<evidence type="ECO:0000313" key="7">
    <source>
        <dbReference type="Ensembl" id="ENSPNAP00000043124.1"/>
    </source>
</evidence>
<dbReference type="PROSITE" id="PS00022">
    <property type="entry name" value="EGF_1"/>
    <property type="match status" value="3"/>
</dbReference>
<dbReference type="PANTHER" id="PTHR14949">
    <property type="entry name" value="EGF-LIKE-DOMAIN, MULTIPLE 7, 8"/>
    <property type="match status" value="1"/>
</dbReference>
<dbReference type="SMART" id="SM00181">
    <property type="entry name" value="EGF"/>
    <property type="match status" value="8"/>
</dbReference>
<dbReference type="GO" id="GO:0005509">
    <property type="term" value="F:calcium ion binding"/>
    <property type="evidence" value="ECO:0007669"/>
    <property type="project" value="InterPro"/>
</dbReference>
<evidence type="ECO:0000313" key="8">
    <source>
        <dbReference type="Proteomes" id="UP001501920"/>
    </source>
</evidence>
<dbReference type="PROSITE" id="PS50026">
    <property type="entry name" value="EGF_3"/>
    <property type="match status" value="4"/>
</dbReference>
<dbReference type="AlphaFoldDB" id="A0AAR2IYL0"/>
<dbReference type="Pfam" id="PF12662">
    <property type="entry name" value="cEGF"/>
    <property type="match status" value="1"/>
</dbReference>
<protein>
    <recommendedName>
        <fullName evidence="6">EGF-like domain-containing protein</fullName>
    </recommendedName>
</protein>
<keyword evidence="3" id="KW-0677">Repeat</keyword>
<dbReference type="FunFam" id="2.10.25.10:FF:000020">
    <property type="entry name" value="Latent-transforming growth factor beta-binding protein 1"/>
    <property type="match status" value="1"/>
</dbReference>
<accession>A0AAR2IYL0</accession>
<dbReference type="Ensembl" id="ENSPNAT00000084830.1">
    <property type="protein sequence ID" value="ENSPNAP00000043124.1"/>
    <property type="gene ID" value="ENSPNAG00000033066.1"/>
</dbReference>
<keyword evidence="8" id="KW-1185">Reference proteome</keyword>
<dbReference type="InterPro" id="IPR026823">
    <property type="entry name" value="cEGF"/>
</dbReference>
<name>A0AAR2IYL0_PYGNA</name>
<feature type="disulfide bond" evidence="5">
    <location>
        <begin position="229"/>
        <end position="238"/>
    </location>
</feature>
<comment type="caution">
    <text evidence="5">Lacks conserved residue(s) required for the propagation of feature annotation.</text>
</comment>
<feature type="disulfide bond" evidence="5">
    <location>
        <begin position="264"/>
        <end position="273"/>
    </location>
</feature>
<evidence type="ECO:0000259" key="6">
    <source>
        <dbReference type="PROSITE" id="PS50026"/>
    </source>
</evidence>
<dbReference type="GeneTree" id="ENSGT00940000165119"/>
<dbReference type="Proteomes" id="UP001501920">
    <property type="component" value="Chromosome 4"/>
</dbReference>
<reference evidence="7" key="2">
    <citation type="submission" date="2025-08" db="UniProtKB">
        <authorList>
            <consortium name="Ensembl"/>
        </authorList>
    </citation>
    <scope>IDENTIFICATION</scope>
</reference>
<dbReference type="FunFam" id="2.10.25.10:FF:000240">
    <property type="entry name" value="Vitamin K-dependent protein S"/>
    <property type="match status" value="1"/>
</dbReference>
<evidence type="ECO:0000256" key="3">
    <source>
        <dbReference type="ARBA" id="ARBA00022737"/>
    </source>
</evidence>
<feature type="domain" description="EGF-like" evidence="6">
    <location>
        <begin position="242"/>
        <end position="274"/>
    </location>
</feature>
<dbReference type="GO" id="GO:0005102">
    <property type="term" value="F:signaling receptor binding"/>
    <property type="evidence" value="ECO:0007669"/>
    <property type="project" value="TreeGrafter"/>
</dbReference>
<keyword evidence="1 5" id="KW-0245">EGF-like domain</keyword>
<dbReference type="InterPro" id="IPR001881">
    <property type="entry name" value="EGF-like_Ca-bd_dom"/>
</dbReference>
<dbReference type="SMART" id="SM00179">
    <property type="entry name" value="EGF_CA"/>
    <property type="match status" value="2"/>
</dbReference>
<feature type="disulfide bond" evidence="5">
    <location>
        <begin position="177"/>
        <end position="187"/>
    </location>
</feature>
<dbReference type="InterPro" id="IPR000742">
    <property type="entry name" value="EGF"/>
</dbReference>
<feature type="disulfide bond" evidence="5">
    <location>
        <begin position="113"/>
        <end position="123"/>
    </location>
</feature>
<dbReference type="SUPFAM" id="SSF57184">
    <property type="entry name" value="Growth factor receptor domain"/>
    <property type="match status" value="1"/>
</dbReference>
<dbReference type="InterPro" id="IPR050969">
    <property type="entry name" value="Dev_Signal_Modulators"/>
</dbReference>
<keyword evidence="2" id="KW-0732">Signal</keyword>
<feature type="disulfide bond" evidence="5">
    <location>
        <begin position="211"/>
        <end position="221"/>
    </location>
</feature>
<reference evidence="7" key="3">
    <citation type="submission" date="2025-09" db="UniProtKB">
        <authorList>
            <consortium name="Ensembl"/>
        </authorList>
    </citation>
    <scope>IDENTIFICATION</scope>
</reference>
<evidence type="ECO:0000256" key="4">
    <source>
        <dbReference type="ARBA" id="ARBA00023157"/>
    </source>
</evidence>
<dbReference type="PANTHER" id="PTHR14949:SF54">
    <property type="entry name" value="VWFD DOMAIN-CONTAINING PROTEIN"/>
    <property type="match status" value="1"/>
</dbReference>
<dbReference type="GO" id="GO:0005576">
    <property type="term" value="C:extracellular region"/>
    <property type="evidence" value="ECO:0007669"/>
    <property type="project" value="TreeGrafter"/>
</dbReference>
<feature type="disulfide bond" evidence="5">
    <location>
        <begin position="195"/>
        <end position="204"/>
    </location>
</feature>
<sequence length="339" mass="36114">MCTNTPGSFQCSCQPGYQLHIDRYSCVDIDECKLQNGGCSHGCTNTPGGHICHCPAPLLLDHLNTICVNITSCSLRNGGCDHVCSLGAEGRVQCSCRDGWELANDQRICLAMCTPPCSHGGTCMRWNTCLCPPGWTGEGCHTAVCELPCGNGGRCVAPNTCHCPSDYAGPQCLTPLCTPPCLNGGRCVDVNTCSCAGAWQGARCQIEPVQCVKPCKNGGVCVGFNRCRCISGFTGTLCETAITTPCVPPCQHGATCSPHNTCTCPKGTSGLRCEKLTCPVVTTVVSMARAVRKGFRESYVDRCGPLGVQLCTKYRINQARVYLQAYRVGYKIQCPDKAV</sequence>
<feature type="domain" description="EGF-like" evidence="6">
    <location>
        <begin position="207"/>
        <end position="239"/>
    </location>
</feature>
<dbReference type="GO" id="GO:0009986">
    <property type="term" value="C:cell surface"/>
    <property type="evidence" value="ECO:0007669"/>
    <property type="project" value="TreeGrafter"/>
</dbReference>
<feature type="domain" description="EGF-like" evidence="6">
    <location>
        <begin position="173"/>
        <end position="205"/>
    </location>
</feature>
<evidence type="ECO:0000256" key="2">
    <source>
        <dbReference type="ARBA" id="ARBA00022729"/>
    </source>
</evidence>
<proteinExistence type="predicted"/>
<dbReference type="PROSITE" id="PS01186">
    <property type="entry name" value="EGF_2"/>
    <property type="match status" value="1"/>
</dbReference>
<dbReference type="Gene3D" id="2.10.25.10">
    <property type="entry name" value="Laminin"/>
    <property type="match status" value="7"/>
</dbReference>
<feature type="disulfide bond" evidence="5">
    <location>
        <begin position="246"/>
        <end position="256"/>
    </location>
</feature>
<dbReference type="InterPro" id="IPR009030">
    <property type="entry name" value="Growth_fac_rcpt_cys_sf"/>
</dbReference>